<sequence>MSTTIYMLLRHRYGEMVLSMFEIKIPKDETAEPHHLSAILEFPEREYPRGMCSVQLGSEFYFLGGEHDLEDPMAPFDQWFPKDVYIFDPIDGKGSMKRGVSMNTGKSNPCAVVADGKIFVLSGSIPADFTLPCYNEKGMPVDNSVRFFECFDPESDKWMVLDDPPIDIPTWWHFSFVGGRFIFFVGRDADHFRVLSVLNLDTLEWTSSTKLEKEKITDDDFLTFTAVGEDSSDKYLYGLHGLLHNRILRSGPLSNIDQNPRMFSSLPIKTISMREEVDSFYDSDCSSFILHLGNQRFCYLHTGTPHPFRYHATIEDDYPALLNCLSSRKPTAVHPNLIQKLFILPVLISKLHSLIGTIQLVTVLKWLNRAGEKHESMKRKQEDSWKHENMKRNKKITGSMRA</sequence>
<organism evidence="2 3">
    <name type="scientific">Hevea brasiliensis</name>
    <name type="common">Para rubber tree</name>
    <name type="synonym">Siphonia brasiliensis</name>
    <dbReference type="NCBI Taxonomy" id="3981"/>
    <lineage>
        <taxon>Eukaryota</taxon>
        <taxon>Viridiplantae</taxon>
        <taxon>Streptophyta</taxon>
        <taxon>Embryophyta</taxon>
        <taxon>Tracheophyta</taxon>
        <taxon>Spermatophyta</taxon>
        <taxon>Magnoliopsida</taxon>
        <taxon>eudicotyledons</taxon>
        <taxon>Gunneridae</taxon>
        <taxon>Pentapetalae</taxon>
        <taxon>rosids</taxon>
        <taxon>fabids</taxon>
        <taxon>Malpighiales</taxon>
        <taxon>Euphorbiaceae</taxon>
        <taxon>Crotonoideae</taxon>
        <taxon>Micrandreae</taxon>
        <taxon>Hevea</taxon>
    </lineage>
</organism>
<dbReference type="EMBL" id="JAAGAX010000005">
    <property type="protein sequence ID" value="KAF2315713.1"/>
    <property type="molecule type" value="Genomic_DNA"/>
</dbReference>
<comment type="caution">
    <text evidence="2">The sequence shown here is derived from an EMBL/GenBank/DDBJ whole genome shotgun (WGS) entry which is preliminary data.</text>
</comment>
<evidence type="ECO:0000256" key="1">
    <source>
        <dbReference type="SAM" id="MobiDB-lite"/>
    </source>
</evidence>
<dbReference type="AlphaFoldDB" id="A0A6A6MU50"/>
<keyword evidence="3" id="KW-1185">Reference proteome</keyword>
<dbReference type="Proteomes" id="UP000467840">
    <property type="component" value="Chromosome 15"/>
</dbReference>
<gene>
    <name evidence="2" type="ORF">GH714_040243</name>
</gene>
<dbReference type="SUPFAM" id="SSF117281">
    <property type="entry name" value="Kelch motif"/>
    <property type="match status" value="1"/>
</dbReference>
<evidence type="ECO:0000313" key="3">
    <source>
        <dbReference type="Proteomes" id="UP000467840"/>
    </source>
</evidence>
<protein>
    <submittedName>
        <fullName evidence="2">Uncharacterized protein</fullName>
    </submittedName>
</protein>
<dbReference type="Gene3D" id="2.120.10.80">
    <property type="entry name" value="Kelch-type beta propeller"/>
    <property type="match status" value="1"/>
</dbReference>
<dbReference type="InterPro" id="IPR015915">
    <property type="entry name" value="Kelch-typ_b-propeller"/>
</dbReference>
<feature type="region of interest" description="Disordered" evidence="1">
    <location>
        <begin position="375"/>
        <end position="402"/>
    </location>
</feature>
<proteinExistence type="predicted"/>
<accession>A0A6A6MU50</accession>
<name>A0A6A6MU50_HEVBR</name>
<evidence type="ECO:0000313" key="2">
    <source>
        <dbReference type="EMBL" id="KAF2315713.1"/>
    </source>
</evidence>
<reference evidence="2 3" key="1">
    <citation type="journal article" date="2020" name="Mol. Plant">
        <title>The Chromosome-Based Rubber Tree Genome Provides New Insights into Spurge Genome Evolution and Rubber Biosynthesis.</title>
        <authorList>
            <person name="Liu J."/>
            <person name="Shi C."/>
            <person name="Shi C.C."/>
            <person name="Li W."/>
            <person name="Zhang Q.J."/>
            <person name="Zhang Y."/>
            <person name="Li K."/>
            <person name="Lu H.F."/>
            <person name="Shi C."/>
            <person name="Zhu S.T."/>
            <person name="Xiao Z.Y."/>
            <person name="Nan H."/>
            <person name="Yue Y."/>
            <person name="Zhu X.G."/>
            <person name="Wu Y."/>
            <person name="Hong X.N."/>
            <person name="Fan G.Y."/>
            <person name="Tong Y."/>
            <person name="Zhang D."/>
            <person name="Mao C.L."/>
            <person name="Liu Y.L."/>
            <person name="Hao S.J."/>
            <person name="Liu W.Q."/>
            <person name="Lv M.Q."/>
            <person name="Zhang H.B."/>
            <person name="Liu Y."/>
            <person name="Hu-Tang G.R."/>
            <person name="Wang J.P."/>
            <person name="Wang J.H."/>
            <person name="Sun Y.H."/>
            <person name="Ni S.B."/>
            <person name="Chen W.B."/>
            <person name="Zhang X.C."/>
            <person name="Jiao Y.N."/>
            <person name="Eichler E.E."/>
            <person name="Li G.H."/>
            <person name="Liu X."/>
            <person name="Gao L.Z."/>
        </authorList>
    </citation>
    <scope>NUCLEOTIDE SEQUENCE [LARGE SCALE GENOMIC DNA]</scope>
    <source>
        <strain evidence="3">cv. GT1</strain>
        <tissue evidence="2">Leaf</tissue>
    </source>
</reference>
<feature type="compositionally biased region" description="Basic and acidic residues" evidence="1">
    <location>
        <begin position="375"/>
        <end position="391"/>
    </location>
</feature>